<dbReference type="PATRIC" id="fig|294.125.peg.1902"/>
<feature type="compositionally biased region" description="Polar residues" evidence="1">
    <location>
        <begin position="51"/>
        <end position="62"/>
    </location>
</feature>
<dbReference type="AlphaFoldDB" id="A0A0D0TL52"/>
<evidence type="ECO:0000313" key="2">
    <source>
        <dbReference type="EMBL" id="KIR22729.1"/>
    </source>
</evidence>
<dbReference type="Proteomes" id="UP000032210">
    <property type="component" value="Unassembled WGS sequence"/>
</dbReference>
<evidence type="ECO:0000256" key="1">
    <source>
        <dbReference type="SAM" id="MobiDB-lite"/>
    </source>
</evidence>
<comment type="caution">
    <text evidence="2">The sequence shown here is derived from an EMBL/GenBank/DDBJ whole genome shotgun (WGS) entry which is preliminary data.</text>
</comment>
<sequence>MILSMSAHTHLRTKHSKIGGLLESIAGGSRGNSPIPTRTLEAPKVGETPAGSRSGSPDQTLDQAFIDSKVAGFDGPGHTSGARLPGEAGQGNVHQSPAMAEYRARQQKEWQARKDAQARDKLFDQPTAGRVDGQEVEPFSAAKLEKNADELVKAKETALPPTNKTLLKTAAITTAISAPFSTMGLFIAGTANEALKPVINPPPATATVQSVEEGRIVDHIQSSVFKIVNTLGELRNEEPVPISVKWLMLDNDTRLDALGAMLDFAEGEFAKEAHKHNISFQPAFTGAEEDDIKPRAIAMEARMATLTALMGSLKSKIAAGTV</sequence>
<gene>
    <name evidence="2" type="ORF">PFLU3_18530</name>
</gene>
<protein>
    <submittedName>
        <fullName evidence="2">Uncharacterized protein</fullName>
    </submittedName>
</protein>
<proteinExistence type="predicted"/>
<name>A0A0D0TL52_PSEFL</name>
<accession>A0A0D0TL52</accession>
<organism evidence="2 3">
    <name type="scientific">Pseudomonas fluorescens</name>
    <dbReference type="NCBI Taxonomy" id="294"/>
    <lineage>
        <taxon>Bacteria</taxon>
        <taxon>Pseudomonadati</taxon>
        <taxon>Pseudomonadota</taxon>
        <taxon>Gammaproteobacteria</taxon>
        <taxon>Pseudomonadales</taxon>
        <taxon>Pseudomonadaceae</taxon>
        <taxon>Pseudomonas</taxon>
    </lineage>
</organism>
<dbReference type="EMBL" id="JXCQ01000012">
    <property type="protein sequence ID" value="KIR22729.1"/>
    <property type="molecule type" value="Genomic_DNA"/>
</dbReference>
<evidence type="ECO:0000313" key="3">
    <source>
        <dbReference type="Proteomes" id="UP000032210"/>
    </source>
</evidence>
<reference evidence="2 3" key="1">
    <citation type="submission" date="2015-01" db="EMBL/GenBank/DDBJ databases">
        <title>Genome sequence of the beneficial rhizobacterium Pseudomonas fluorescens 2-79.</title>
        <authorList>
            <person name="Thuermer A."/>
            <person name="Daniel R."/>
        </authorList>
    </citation>
    <scope>NUCLEOTIDE SEQUENCE [LARGE SCALE GENOMIC DNA]</scope>
    <source>
        <strain evidence="2 3">2-79</strain>
    </source>
</reference>
<dbReference type="RefSeq" id="WP_043048009.1">
    <property type="nucleotide sequence ID" value="NZ_JXCQ01000012.1"/>
</dbReference>
<feature type="region of interest" description="Disordered" evidence="1">
    <location>
        <begin position="23"/>
        <end position="105"/>
    </location>
</feature>